<reference evidence="1 2" key="1">
    <citation type="submission" date="2019-10" db="EMBL/GenBank/DDBJ databases">
        <title>Description of Paenibacillus terricola sp. nov.</title>
        <authorList>
            <person name="Carlier A."/>
            <person name="Qi S."/>
        </authorList>
    </citation>
    <scope>NUCLEOTIDE SEQUENCE [LARGE SCALE GENOMIC DNA]</scope>
    <source>
        <strain evidence="1 2">LMG 31459</strain>
    </source>
</reference>
<accession>A0ABX1YH66</accession>
<gene>
    <name evidence="1" type="ORF">GC101_15915</name>
</gene>
<comment type="caution">
    <text evidence="1">The sequence shown here is derived from an EMBL/GenBank/DDBJ whole genome shotgun (WGS) entry which is preliminary data.</text>
</comment>
<dbReference type="EMBL" id="WHOB01000043">
    <property type="protein sequence ID" value="NOU80357.1"/>
    <property type="molecule type" value="Genomic_DNA"/>
</dbReference>
<dbReference type="RefSeq" id="WP_171718021.1">
    <property type="nucleotide sequence ID" value="NZ_WHOB01000043.1"/>
</dbReference>
<keyword evidence="2" id="KW-1185">Reference proteome</keyword>
<proteinExistence type="predicted"/>
<sequence length="248" mass="28467">MSTSSSIEWTEATWNPVTGCTKVSEGCRHCYAATMAKRLHAMGNPRYENGFKLTLHPDLIELPLSWKKPRRIFVNSMSDLFHNDVPLEFIQQVFSVMEKASWHTFQVLTKRSDRLLQLAPELPCPPNVWLGVSVENQKVIHRIDHLRETPAFIKFLSIEPLIGPLNDLNLEGINWVIVGGESGYGARPMEEEWVISIKEQCELQNVAFFFKQWGGVQKHRTGRLLQGRTWDEYPLIVQPADTEIARNL</sequence>
<evidence type="ECO:0000313" key="1">
    <source>
        <dbReference type="EMBL" id="NOU80357.1"/>
    </source>
</evidence>
<protein>
    <submittedName>
        <fullName evidence="1">DUF5131 family protein</fullName>
    </submittedName>
</protein>
<organism evidence="1 2">
    <name type="scientific">Paenibacillus phytohabitans</name>
    <dbReference type="NCBI Taxonomy" id="2654978"/>
    <lineage>
        <taxon>Bacteria</taxon>
        <taxon>Bacillati</taxon>
        <taxon>Bacillota</taxon>
        <taxon>Bacilli</taxon>
        <taxon>Bacillales</taxon>
        <taxon>Paenibacillaceae</taxon>
        <taxon>Paenibacillus</taxon>
    </lineage>
</organism>
<name>A0ABX1YH66_9BACL</name>
<evidence type="ECO:0000313" key="2">
    <source>
        <dbReference type="Proteomes" id="UP000596857"/>
    </source>
</evidence>
<dbReference type="Pfam" id="PF07505">
    <property type="entry name" value="DUF5131"/>
    <property type="match status" value="1"/>
</dbReference>
<dbReference type="Proteomes" id="UP000596857">
    <property type="component" value="Unassembled WGS sequence"/>
</dbReference>
<dbReference type="InterPro" id="IPR011101">
    <property type="entry name" value="DUF5131"/>
</dbReference>